<organism evidence="3">
    <name type="scientific">uncultured Solirubrobacteraceae bacterium</name>
    <dbReference type="NCBI Taxonomy" id="1162706"/>
    <lineage>
        <taxon>Bacteria</taxon>
        <taxon>Bacillati</taxon>
        <taxon>Actinomycetota</taxon>
        <taxon>Thermoleophilia</taxon>
        <taxon>Solirubrobacterales</taxon>
        <taxon>Solirubrobacteraceae</taxon>
        <taxon>environmental samples</taxon>
    </lineage>
</organism>
<feature type="domain" description="AB hydrolase-1" evidence="2">
    <location>
        <begin position="33"/>
        <end position="179"/>
    </location>
</feature>
<dbReference type="SUPFAM" id="SSF53474">
    <property type="entry name" value="alpha/beta-Hydrolases"/>
    <property type="match status" value="1"/>
</dbReference>
<dbReference type="Pfam" id="PF00561">
    <property type="entry name" value="Abhydrolase_1"/>
    <property type="match status" value="1"/>
</dbReference>
<dbReference type="PRINTS" id="PR00412">
    <property type="entry name" value="EPOXHYDRLASE"/>
</dbReference>
<dbReference type="AlphaFoldDB" id="A0A6J4T6A9"/>
<accession>A0A6J4T6A9</accession>
<dbReference type="PRINTS" id="PR00111">
    <property type="entry name" value="ABHYDROLASE"/>
</dbReference>
<sequence>MTIHPAQPFAGFESRDVPTARGAVRARVGGSGPPILLLHGYPQTSLMWHAVAPLLAERHTVVATDLAGYGDSFRPGPTADHAAHGKRAMALDQVEAMSGLGFDRFSVAGHDRGARVAYRMALDRPETVERLVVLDIVPTGEVWWRADAAFARGYWHWAFLAQPAPLPERLIGADPQAFFDLHVRDGMGIGREPNRYPPEVIDAYRRLLDEPAIVEGMCEDYRAGATVDVEYDHADRVAGRQIDCPVLVLWARAGGLPRFYGDPLDVWRPWAPDLRGAPVDGSHFMAEDRPEDVAARLLDFLRRPDTHASTTAGDQ</sequence>
<evidence type="ECO:0000313" key="3">
    <source>
        <dbReference type="EMBL" id="CAA9514652.1"/>
    </source>
</evidence>
<keyword evidence="1" id="KW-0378">Hydrolase</keyword>
<evidence type="ECO:0000259" key="2">
    <source>
        <dbReference type="Pfam" id="PF00561"/>
    </source>
</evidence>
<dbReference type="InterPro" id="IPR000639">
    <property type="entry name" value="Epox_hydrolase-like"/>
</dbReference>
<evidence type="ECO:0000256" key="1">
    <source>
        <dbReference type="ARBA" id="ARBA00022801"/>
    </source>
</evidence>
<protein>
    <recommendedName>
        <fullName evidence="2">AB hydrolase-1 domain-containing protein</fullName>
    </recommendedName>
</protein>
<dbReference type="InterPro" id="IPR000073">
    <property type="entry name" value="AB_hydrolase_1"/>
</dbReference>
<reference evidence="3" key="1">
    <citation type="submission" date="2020-02" db="EMBL/GenBank/DDBJ databases">
        <authorList>
            <person name="Meier V. D."/>
        </authorList>
    </citation>
    <scope>NUCLEOTIDE SEQUENCE</scope>
    <source>
        <strain evidence="3">AVDCRST_MAG69</strain>
    </source>
</reference>
<dbReference type="Gene3D" id="3.40.50.1820">
    <property type="entry name" value="alpha/beta hydrolase"/>
    <property type="match status" value="1"/>
</dbReference>
<dbReference type="GO" id="GO:0016787">
    <property type="term" value="F:hydrolase activity"/>
    <property type="evidence" value="ECO:0007669"/>
    <property type="project" value="UniProtKB-KW"/>
</dbReference>
<proteinExistence type="predicted"/>
<gene>
    <name evidence="3" type="ORF">AVDCRST_MAG69-2691</name>
</gene>
<name>A0A6J4T6A9_9ACTN</name>
<dbReference type="InterPro" id="IPR029058">
    <property type="entry name" value="AB_hydrolase_fold"/>
</dbReference>
<dbReference type="EMBL" id="CADCVP010000297">
    <property type="protein sequence ID" value="CAA9514652.1"/>
    <property type="molecule type" value="Genomic_DNA"/>
</dbReference>
<dbReference type="PANTHER" id="PTHR43329">
    <property type="entry name" value="EPOXIDE HYDROLASE"/>
    <property type="match status" value="1"/>
</dbReference>